<dbReference type="SMART" id="SM00900">
    <property type="entry name" value="FMN_bind"/>
    <property type="match status" value="1"/>
</dbReference>
<dbReference type="InterPro" id="IPR007329">
    <property type="entry name" value="FMN-bd"/>
</dbReference>
<dbReference type="GO" id="GO:0016020">
    <property type="term" value="C:membrane"/>
    <property type="evidence" value="ECO:0007669"/>
    <property type="project" value="InterPro"/>
</dbReference>
<comment type="caution">
    <text evidence="3">The sequence shown here is derived from an EMBL/GenBank/DDBJ whole genome shotgun (WGS) entry which is preliminary data.</text>
</comment>
<dbReference type="eggNOG" id="COG3976">
    <property type="taxonomic scope" value="Bacteria"/>
</dbReference>
<proteinExistence type="predicted"/>
<keyword evidence="1" id="KW-0732">Signal</keyword>
<gene>
    <name evidence="3" type="ORF">HMPREF9140_01445</name>
</gene>
<protein>
    <recommendedName>
        <fullName evidence="2">FMN-binding domain-containing protein</fullName>
    </recommendedName>
</protein>
<reference evidence="3 4" key="1">
    <citation type="submission" date="2011-12" db="EMBL/GenBank/DDBJ databases">
        <title>The Genome Sequence of Prevotella micans F0438.</title>
        <authorList>
            <consortium name="The Broad Institute Genome Sequencing Platform"/>
            <person name="Earl A."/>
            <person name="Ward D."/>
            <person name="Feldgarden M."/>
            <person name="Gevers D."/>
            <person name="Izard J."/>
            <person name="Baranova O.V."/>
            <person name="Blanton J.M."/>
            <person name="Wade W.G."/>
            <person name="Dewhirst F.E."/>
            <person name="Young S.K."/>
            <person name="Zeng Q."/>
            <person name="Gargeya S."/>
            <person name="Fitzgerald M."/>
            <person name="Haas B."/>
            <person name="Abouelleil A."/>
            <person name="Alvarado L."/>
            <person name="Arachchi H.M."/>
            <person name="Berlin A."/>
            <person name="Chapman S.B."/>
            <person name="Gearin G."/>
            <person name="Goldberg J."/>
            <person name="Griggs A."/>
            <person name="Gujja S."/>
            <person name="Hansen M."/>
            <person name="Heiman D."/>
            <person name="Howarth C."/>
            <person name="Larimer J."/>
            <person name="Lui A."/>
            <person name="MacDonald P.J.P."/>
            <person name="McCowen C."/>
            <person name="Montmayeur A."/>
            <person name="Murphy C."/>
            <person name="Neiman D."/>
            <person name="Pearson M."/>
            <person name="Priest M."/>
            <person name="Roberts A."/>
            <person name="Saif S."/>
            <person name="Shea T."/>
            <person name="Sisk P."/>
            <person name="Stolte C."/>
            <person name="Sykes S."/>
            <person name="Wortman J."/>
            <person name="Nusbaum C."/>
            <person name="Birren B."/>
        </authorList>
    </citation>
    <scope>NUCLEOTIDE SEQUENCE [LARGE SCALE GENOMIC DNA]</scope>
    <source>
        <strain evidence="3 4">F0438</strain>
    </source>
</reference>
<dbReference type="AlphaFoldDB" id="H1Q3F7"/>
<dbReference type="GO" id="GO:0010181">
    <property type="term" value="F:FMN binding"/>
    <property type="evidence" value="ECO:0007669"/>
    <property type="project" value="InterPro"/>
</dbReference>
<dbReference type="RefSeq" id="WP_006952921.1">
    <property type="nucleotide sequence ID" value="NZ_JH594522.1"/>
</dbReference>
<feature type="domain" description="FMN-binding" evidence="2">
    <location>
        <begin position="51"/>
        <end position="128"/>
    </location>
</feature>
<name>H1Q3F7_9BACT</name>
<evidence type="ECO:0000256" key="1">
    <source>
        <dbReference type="SAM" id="SignalP"/>
    </source>
</evidence>
<dbReference type="HOGENOM" id="CLU_155230_0_0_10"/>
<dbReference type="Proteomes" id="UP000016023">
    <property type="component" value="Unassembled WGS sequence"/>
</dbReference>
<evidence type="ECO:0000313" key="4">
    <source>
        <dbReference type="Proteomes" id="UP000016023"/>
    </source>
</evidence>
<keyword evidence="4" id="KW-1185">Reference proteome</keyword>
<feature type="chain" id="PRO_5003553727" description="FMN-binding domain-containing protein" evidence="1">
    <location>
        <begin position="23"/>
        <end position="132"/>
    </location>
</feature>
<evidence type="ECO:0000313" key="3">
    <source>
        <dbReference type="EMBL" id="EHO68843.1"/>
    </source>
</evidence>
<dbReference type="Pfam" id="PF04205">
    <property type="entry name" value="FMN_bind"/>
    <property type="match status" value="1"/>
</dbReference>
<accession>H1Q3F7</accession>
<sequence>MNNKQFALLVVGILCVCSMAFASVFQDKPMRKLSNGTYVVNTTTLAPNVKGFRGATPLEVHIKNNKIVKVVALPNQETPNYFAKVKGLLLPKFAGKSTSKPIQVDGITGATFSSKAVKENVSAAVRYYKANK</sequence>
<organism evidence="3 4">
    <name type="scientific">Prevotella micans F0438</name>
    <dbReference type="NCBI Taxonomy" id="883158"/>
    <lineage>
        <taxon>Bacteria</taxon>
        <taxon>Pseudomonadati</taxon>
        <taxon>Bacteroidota</taxon>
        <taxon>Bacteroidia</taxon>
        <taxon>Bacteroidales</taxon>
        <taxon>Prevotellaceae</taxon>
        <taxon>Prevotella</taxon>
    </lineage>
</organism>
<evidence type="ECO:0000259" key="2">
    <source>
        <dbReference type="SMART" id="SM00900"/>
    </source>
</evidence>
<dbReference type="EMBL" id="AGWK01000039">
    <property type="protein sequence ID" value="EHO68843.1"/>
    <property type="molecule type" value="Genomic_DNA"/>
</dbReference>
<dbReference type="PATRIC" id="fig|883158.3.peg.1438"/>
<feature type="signal peptide" evidence="1">
    <location>
        <begin position="1"/>
        <end position="22"/>
    </location>
</feature>